<evidence type="ECO:0000313" key="2">
    <source>
        <dbReference type="Proteomes" id="UP001379533"/>
    </source>
</evidence>
<protein>
    <submittedName>
        <fullName evidence="1">Uncharacterized protein</fullName>
    </submittedName>
</protein>
<accession>A0ABZ2KIW3</accession>
<organism evidence="1 2">
    <name type="scientific">Pendulispora brunnea</name>
    <dbReference type="NCBI Taxonomy" id="2905690"/>
    <lineage>
        <taxon>Bacteria</taxon>
        <taxon>Pseudomonadati</taxon>
        <taxon>Myxococcota</taxon>
        <taxon>Myxococcia</taxon>
        <taxon>Myxococcales</taxon>
        <taxon>Sorangiineae</taxon>
        <taxon>Pendulisporaceae</taxon>
        <taxon>Pendulispora</taxon>
    </lineage>
</organism>
<name>A0ABZ2KIW3_9BACT</name>
<proteinExistence type="predicted"/>
<dbReference type="EMBL" id="CP089982">
    <property type="protein sequence ID" value="WXA97525.1"/>
    <property type="molecule type" value="Genomic_DNA"/>
</dbReference>
<sequence>MNVWVRGAAIRPVPEYAVIHGAVLERIERELAHDAGTPHRVSAPDPIDLEALFTRFEQTQPALARRVTDVLDRPLDQTAIALGCFLSVTIWLAFERTFGKRLAEVSEDALRASEAALNLEEEIRAGQDTEPFELEDIIEQQQPAIVDFVHEHLEAALEGDAEPAERNVDVDDVHLVYRAMLVLTIALSHAVKSDDASAVGPELLA</sequence>
<evidence type="ECO:0000313" key="1">
    <source>
        <dbReference type="EMBL" id="WXA97525.1"/>
    </source>
</evidence>
<dbReference type="RefSeq" id="WP_394848147.1">
    <property type="nucleotide sequence ID" value="NZ_CP089982.1"/>
</dbReference>
<dbReference type="Proteomes" id="UP001379533">
    <property type="component" value="Chromosome"/>
</dbReference>
<keyword evidence="2" id="KW-1185">Reference proteome</keyword>
<reference evidence="1 2" key="1">
    <citation type="submission" date="2021-12" db="EMBL/GenBank/DDBJ databases">
        <title>Discovery of the Pendulisporaceae a myxobacterial family with distinct sporulation behavior and unique specialized metabolism.</title>
        <authorList>
            <person name="Garcia R."/>
            <person name="Popoff A."/>
            <person name="Bader C.D."/>
            <person name="Loehr J."/>
            <person name="Walesch S."/>
            <person name="Walt C."/>
            <person name="Boldt J."/>
            <person name="Bunk B."/>
            <person name="Haeckl F.J.F.P.J."/>
            <person name="Gunesch A.P."/>
            <person name="Birkelbach J."/>
            <person name="Nuebel U."/>
            <person name="Pietschmann T."/>
            <person name="Bach T."/>
            <person name="Mueller R."/>
        </authorList>
    </citation>
    <scope>NUCLEOTIDE SEQUENCE [LARGE SCALE GENOMIC DNA]</scope>
    <source>
        <strain evidence="1 2">MSr12523</strain>
    </source>
</reference>
<gene>
    <name evidence="1" type="ORF">LZC95_11860</name>
</gene>